<feature type="transmembrane region" description="Helical" evidence="8">
    <location>
        <begin position="92"/>
        <end position="120"/>
    </location>
</feature>
<comment type="subcellular location">
    <subcellularLocation>
        <location evidence="1">Cell membrane</location>
        <topology evidence="1">Multi-pass membrane protein</topology>
    </subcellularLocation>
</comment>
<evidence type="ECO:0000256" key="2">
    <source>
        <dbReference type="ARBA" id="ARBA00007015"/>
    </source>
</evidence>
<dbReference type="PANTHER" id="PTHR43124:SF3">
    <property type="entry name" value="CHLORAMPHENICOL EFFLUX PUMP RV0191"/>
    <property type="match status" value="1"/>
</dbReference>
<gene>
    <name evidence="10" type="ORF">ACJEBI_00175</name>
</gene>
<dbReference type="PIRSF" id="PIRSF002808">
    <property type="entry name" value="Hexose_phosphate_transp"/>
    <property type="match status" value="1"/>
</dbReference>
<dbReference type="InterPro" id="IPR039309">
    <property type="entry name" value="BT1"/>
</dbReference>
<dbReference type="Gene3D" id="1.20.1250.20">
    <property type="entry name" value="MFS general substrate transporter like domains"/>
    <property type="match status" value="2"/>
</dbReference>
<keyword evidence="4" id="KW-1003">Cell membrane</keyword>
<dbReference type="InterPro" id="IPR036259">
    <property type="entry name" value="MFS_trans_sf"/>
</dbReference>
<evidence type="ECO:0000313" key="10">
    <source>
        <dbReference type="EMBL" id="MFK9089897.1"/>
    </source>
</evidence>
<feature type="transmembrane region" description="Helical" evidence="8">
    <location>
        <begin position="153"/>
        <end position="173"/>
    </location>
</feature>
<feature type="transmembrane region" description="Helical" evidence="8">
    <location>
        <begin position="185"/>
        <end position="203"/>
    </location>
</feature>
<organism evidence="10 11">
    <name type="scientific">Bacillus salipaludis</name>
    <dbReference type="NCBI Taxonomy" id="2547811"/>
    <lineage>
        <taxon>Bacteria</taxon>
        <taxon>Bacillati</taxon>
        <taxon>Bacillota</taxon>
        <taxon>Bacilli</taxon>
        <taxon>Bacillales</taxon>
        <taxon>Bacillaceae</taxon>
        <taxon>Bacillus</taxon>
    </lineage>
</organism>
<dbReference type="PROSITE" id="PS50850">
    <property type="entry name" value="MFS"/>
    <property type="match status" value="1"/>
</dbReference>
<dbReference type="InterPro" id="IPR000849">
    <property type="entry name" value="Sugar_P_transporter"/>
</dbReference>
<name>A0ABW8R8X5_9BACI</name>
<dbReference type="CDD" id="cd17319">
    <property type="entry name" value="MFS_ExuT_GudP_like"/>
    <property type="match status" value="1"/>
</dbReference>
<feature type="transmembrane region" description="Helical" evidence="8">
    <location>
        <begin position="299"/>
        <end position="317"/>
    </location>
</feature>
<dbReference type="EMBL" id="JBJHQH010000001">
    <property type="protein sequence ID" value="MFK9089897.1"/>
    <property type="molecule type" value="Genomic_DNA"/>
</dbReference>
<feature type="transmembrane region" description="Helical" evidence="8">
    <location>
        <begin position="23"/>
        <end position="40"/>
    </location>
</feature>
<keyword evidence="11" id="KW-1185">Reference proteome</keyword>
<dbReference type="Pfam" id="PF03092">
    <property type="entry name" value="BT1"/>
    <property type="match status" value="1"/>
</dbReference>
<evidence type="ECO:0000313" key="11">
    <source>
        <dbReference type="Proteomes" id="UP001623041"/>
    </source>
</evidence>
<accession>A0ABW8R8X5</accession>
<dbReference type="InterPro" id="IPR011701">
    <property type="entry name" value="MFS"/>
</dbReference>
<comment type="similarity">
    <text evidence="2">Belongs to the major facilitator superfamily. Folate-biopterin transporter (TC 2.A.71) family.</text>
</comment>
<feature type="transmembrane region" description="Helical" evidence="8">
    <location>
        <begin position="323"/>
        <end position="347"/>
    </location>
</feature>
<dbReference type="RefSeq" id="WP_406578623.1">
    <property type="nucleotide sequence ID" value="NZ_JBJHQH010000001.1"/>
</dbReference>
<feature type="transmembrane region" description="Helical" evidence="8">
    <location>
        <begin position="61"/>
        <end position="80"/>
    </location>
</feature>
<feature type="transmembrane region" description="Helical" evidence="8">
    <location>
        <begin position="389"/>
        <end position="407"/>
    </location>
</feature>
<keyword evidence="6 8" id="KW-1133">Transmembrane helix</keyword>
<evidence type="ECO:0000256" key="5">
    <source>
        <dbReference type="ARBA" id="ARBA00022692"/>
    </source>
</evidence>
<evidence type="ECO:0000256" key="1">
    <source>
        <dbReference type="ARBA" id="ARBA00004651"/>
    </source>
</evidence>
<evidence type="ECO:0000259" key="9">
    <source>
        <dbReference type="PROSITE" id="PS50850"/>
    </source>
</evidence>
<keyword evidence="5 8" id="KW-0812">Transmembrane</keyword>
<proteinExistence type="inferred from homology"/>
<dbReference type="InterPro" id="IPR020846">
    <property type="entry name" value="MFS_dom"/>
</dbReference>
<evidence type="ECO:0000256" key="7">
    <source>
        <dbReference type="ARBA" id="ARBA00023136"/>
    </source>
</evidence>
<evidence type="ECO:0000256" key="8">
    <source>
        <dbReference type="SAM" id="Phobius"/>
    </source>
</evidence>
<evidence type="ECO:0000256" key="4">
    <source>
        <dbReference type="ARBA" id="ARBA00022475"/>
    </source>
</evidence>
<feature type="transmembrane region" description="Helical" evidence="8">
    <location>
        <begin position="354"/>
        <end position="377"/>
    </location>
</feature>
<feature type="transmembrane region" description="Helical" evidence="8">
    <location>
        <begin position="232"/>
        <end position="253"/>
    </location>
</feature>
<dbReference type="Proteomes" id="UP001623041">
    <property type="component" value="Unassembled WGS sequence"/>
</dbReference>
<protein>
    <submittedName>
        <fullName evidence="10">MFS transporter</fullName>
    </submittedName>
</protein>
<comment type="caution">
    <text evidence="10">The sequence shown here is derived from an EMBL/GenBank/DDBJ whole genome shotgun (WGS) entry which is preliminary data.</text>
</comment>
<keyword evidence="7 8" id="KW-0472">Membrane</keyword>
<evidence type="ECO:0000256" key="6">
    <source>
        <dbReference type="ARBA" id="ARBA00022989"/>
    </source>
</evidence>
<evidence type="ECO:0000256" key="3">
    <source>
        <dbReference type="ARBA" id="ARBA00022448"/>
    </source>
</evidence>
<feature type="transmembrane region" description="Helical" evidence="8">
    <location>
        <begin position="268"/>
        <end position="287"/>
    </location>
</feature>
<dbReference type="InterPro" id="IPR050189">
    <property type="entry name" value="MFS_Efflux_Transporters"/>
</dbReference>
<keyword evidence="3" id="KW-0813">Transport</keyword>
<dbReference type="SUPFAM" id="SSF103473">
    <property type="entry name" value="MFS general substrate transporter"/>
    <property type="match status" value="1"/>
</dbReference>
<dbReference type="PANTHER" id="PTHR43124">
    <property type="entry name" value="PURINE EFFLUX PUMP PBUE"/>
    <property type="match status" value="1"/>
</dbReference>
<reference evidence="10 11" key="1">
    <citation type="submission" date="2024-11" db="EMBL/GenBank/DDBJ databases">
        <authorList>
            <person name="Lucas J.A."/>
        </authorList>
    </citation>
    <scope>NUCLEOTIDE SEQUENCE [LARGE SCALE GENOMIC DNA]</scope>
    <source>
        <strain evidence="10 11">Z 5.4</strain>
    </source>
</reference>
<feature type="domain" description="Major facilitator superfamily (MFS) profile" evidence="9">
    <location>
        <begin position="27"/>
        <end position="413"/>
    </location>
</feature>
<dbReference type="Pfam" id="PF07690">
    <property type="entry name" value="MFS_1"/>
    <property type="match status" value="1"/>
</dbReference>
<sequence length="420" mass="46792">MRVKMEYEHHKVAHQHRNLTVPYWWKIVLVLTLGWVLMYADRTILNPVMPHIAKEFGLTNTQLGLINSVFFIAYAIAQIPSGALGDKFGRRILLVPGFILFGLLTGITGLATTFGMFLFIRFVTGIGEGTYYGPCYAVATDNIPKKYLSMGTAIINSGMALGISLGYISSSYFTLELGMSWKTPFYLMTIPTVLVAYLIWRVLRPRPELIDRSSKNIQEKINIFEQLRNRNVLAILIMGFCSLFGFFVIITWLPQFLQTERGFHGNEVGFISSLIPWASIPAAIFFGFLSDKLGKRKPLVFLLVPIAAVSIYAVAFIENKAILMIALIIYGLTGKLALDPVLLSFLANNVSQKAYATIFSIYNFVGMLSSIIAPYITGYLADKTGSMETGFILAILLVLLGLVAMFFTTDRTNSSELISK</sequence>